<evidence type="ECO:0000256" key="1">
    <source>
        <dbReference type="ARBA" id="ARBA00004141"/>
    </source>
</evidence>
<evidence type="ECO:0000313" key="8">
    <source>
        <dbReference type="Proteomes" id="UP000481861"/>
    </source>
</evidence>
<accession>A0A7C8MFQ2</accession>
<dbReference type="Proteomes" id="UP000481861">
    <property type="component" value="Unassembled WGS sequence"/>
</dbReference>
<comment type="caution">
    <text evidence="7">The sequence shown here is derived from an EMBL/GenBank/DDBJ whole genome shotgun (WGS) entry which is preliminary data.</text>
</comment>
<feature type="transmembrane region" description="Helical" evidence="5">
    <location>
        <begin position="164"/>
        <end position="183"/>
    </location>
</feature>
<dbReference type="PROSITE" id="PS50850">
    <property type="entry name" value="MFS"/>
    <property type="match status" value="1"/>
</dbReference>
<organism evidence="7 8">
    <name type="scientific">Massariosphaeria phaeospora</name>
    <dbReference type="NCBI Taxonomy" id="100035"/>
    <lineage>
        <taxon>Eukaryota</taxon>
        <taxon>Fungi</taxon>
        <taxon>Dikarya</taxon>
        <taxon>Ascomycota</taxon>
        <taxon>Pezizomycotina</taxon>
        <taxon>Dothideomycetes</taxon>
        <taxon>Pleosporomycetidae</taxon>
        <taxon>Pleosporales</taxon>
        <taxon>Pleosporales incertae sedis</taxon>
        <taxon>Massariosphaeria</taxon>
    </lineage>
</organism>
<feature type="domain" description="Major facilitator superfamily (MFS) profile" evidence="6">
    <location>
        <begin position="3"/>
        <end position="305"/>
    </location>
</feature>
<dbReference type="InterPro" id="IPR036259">
    <property type="entry name" value="MFS_trans_sf"/>
</dbReference>
<protein>
    <recommendedName>
        <fullName evidence="6">Major facilitator superfamily (MFS) profile domain-containing protein</fullName>
    </recommendedName>
</protein>
<dbReference type="InterPro" id="IPR020846">
    <property type="entry name" value="MFS_dom"/>
</dbReference>
<feature type="transmembrane region" description="Helical" evidence="5">
    <location>
        <begin position="230"/>
        <end position="253"/>
    </location>
</feature>
<dbReference type="InterPro" id="IPR011701">
    <property type="entry name" value="MFS"/>
</dbReference>
<dbReference type="GO" id="GO:0022857">
    <property type="term" value="F:transmembrane transporter activity"/>
    <property type="evidence" value="ECO:0007669"/>
    <property type="project" value="InterPro"/>
</dbReference>
<reference evidence="7 8" key="1">
    <citation type="submission" date="2020-01" db="EMBL/GenBank/DDBJ databases">
        <authorList>
            <consortium name="DOE Joint Genome Institute"/>
            <person name="Haridas S."/>
            <person name="Albert R."/>
            <person name="Binder M."/>
            <person name="Bloem J."/>
            <person name="Labutti K."/>
            <person name="Salamov A."/>
            <person name="Andreopoulos B."/>
            <person name="Baker S.E."/>
            <person name="Barry K."/>
            <person name="Bills G."/>
            <person name="Bluhm B.H."/>
            <person name="Cannon C."/>
            <person name="Castanera R."/>
            <person name="Culley D.E."/>
            <person name="Daum C."/>
            <person name="Ezra D."/>
            <person name="Gonzalez J.B."/>
            <person name="Henrissat B."/>
            <person name="Kuo A."/>
            <person name="Liang C."/>
            <person name="Lipzen A."/>
            <person name="Lutzoni F."/>
            <person name="Magnuson J."/>
            <person name="Mondo S."/>
            <person name="Nolan M."/>
            <person name="Ohm R."/>
            <person name="Pangilinan J."/>
            <person name="Park H.-J.H."/>
            <person name="Ramirez L."/>
            <person name="Alfaro M."/>
            <person name="Sun H."/>
            <person name="Tritt A."/>
            <person name="Yoshinaga Y."/>
            <person name="Zwiers L.-H.L."/>
            <person name="Turgeon B.G."/>
            <person name="Goodwin S.B."/>
            <person name="Spatafora J.W."/>
            <person name="Crous P.W."/>
            <person name="Grigoriev I.V."/>
        </authorList>
    </citation>
    <scope>NUCLEOTIDE SEQUENCE [LARGE SCALE GENOMIC DNA]</scope>
    <source>
        <strain evidence="7 8">CBS 611.86</strain>
    </source>
</reference>
<feature type="transmembrane region" description="Helical" evidence="5">
    <location>
        <begin position="70"/>
        <end position="89"/>
    </location>
</feature>
<dbReference type="OrthoDB" id="4426556at2759"/>
<keyword evidence="8" id="KW-1185">Reference proteome</keyword>
<dbReference type="SUPFAM" id="SSF103473">
    <property type="entry name" value="MFS general substrate transporter"/>
    <property type="match status" value="1"/>
</dbReference>
<evidence type="ECO:0000259" key="6">
    <source>
        <dbReference type="PROSITE" id="PS50850"/>
    </source>
</evidence>
<keyword evidence="4 5" id="KW-0472">Membrane</keyword>
<evidence type="ECO:0000256" key="5">
    <source>
        <dbReference type="SAM" id="Phobius"/>
    </source>
</evidence>
<proteinExistence type="predicted"/>
<evidence type="ECO:0000256" key="2">
    <source>
        <dbReference type="ARBA" id="ARBA00022692"/>
    </source>
</evidence>
<evidence type="ECO:0000313" key="7">
    <source>
        <dbReference type="EMBL" id="KAF2874243.1"/>
    </source>
</evidence>
<keyword evidence="2 5" id="KW-0812">Transmembrane</keyword>
<comment type="subcellular location">
    <subcellularLocation>
        <location evidence="1">Membrane</location>
        <topology evidence="1">Multi-pass membrane protein</topology>
    </subcellularLocation>
</comment>
<name>A0A7C8MFQ2_9PLEO</name>
<dbReference type="PANTHER" id="PTHR23502">
    <property type="entry name" value="MAJOR FACILITATOR SUPERFAMILY"/>
    <property type="match status" value="1"/>
</dbReference>
<dbReference type="GO" id="GO:0005886">
    <property type="term" value="C:plasma membrane"/>
    <property type="evidence" value="ECO:0007669"/>
    <property type="project" value="TreeGrafter"/>
</dbReference>
<dbReference type="EMBL" id="JAADJZ010000006">
    <property type="protein sequence ID" value="KAF2874243.1"/>
    <property type="molecule type" value="Genomic_DNA"/>
</dbReference>
<dbReference type="Pfam" id="PF07690">
    <property type="entry name" value="MFS_1"/>
    <property type="match status" value="1"/>
</dbReference>
<dbReference type="Gene3D" id="1.20.1250.20">
    <property type="entry name" value="MFS general substrate transporter like domains"/>
    <property type="match status" value="1"/>
</dbReference>
<dbReference type="PANTHER" id="PTHR23502:SF52">
    <property type="entry name" value="MULTIDRUG TRANSPORTER, PUTATIVE (AFU_ORTHOLOGUE AFUA_2G17730)-RELATED"/>
    <property type="match status" value="1"/>
</dbReference>
<feature type="transmembrane region" description="Helical" evidence="5">
    <location>
        <begin position="132"/>
        <end position="152"/>
    </location>
</feature>
<evidence type="ECO:0000256" key="4">
    <source>
        <dbReference type="ARBA" id="ARBA00023136"/>
    </source>
</evidence>
<evidence type="ECO:0000256" key="3">
    <source>
        <dbReference type="ARBA" id="ARBA00022989"/>
    </source>
</evidence>
<sequence>MRVTLFACFMTYIVQINGTAMTGAIMHINEALGIDDHSSKSAWLVWSWFLSGEVAAAVGLPFMERRGVRWLYLYSFTGLTFAMIIQAVLKHFKNYYIFLSLRVLAGGLSGVLANATSVIISNLWKDRRQTRIFTCIYTFALFAGHYPGPATGAFVAKRTTWDCIFLFLATCYYFATHCSYVWLVEVRRDVIYKAQALGNNGPSSAMPEIGGLFSDDDDVLRPLLRSFRRVLGNSSVFSVALFSVVGFGFIWSGTVLGFSGPTKESVVFVAVSFMLIGIGQFLVNAGATSVIMGKLPSTLEVRWAL</sequence>
<gene>
    <name evidence="7" type="ORF">BDV95DRAFT_565754</name>
</gene>
<dbReference type="AlphaFoldDB" id="A0A7C8MFQ2"/>
<feature type="transmembrane region" description="Helical" evidence="5">
    <location>
        <begin position="95"/>
        <end position="120"/>
    </location>
</feature>
<keyword evidence="3 5" id="KW-1133">Transmembrane helix</keyword>
<feature type="transmembrane region" description="Helical" evidence="5">
    <location>
        <begin position="43"/>
        <end position="63"/>
    </location>
</feature>
<feature type="transmembrane region" description="Helical" evidence="5">
    <location>
        <begin position="265"/>
        <end position="287"/>
    </location>
</feature>